<name>A0A219APJ3_METCM</name>
<protein>
    <submittedName>
        <fullName evidence="1">Uncharacterized protein</fullName>
    </submittedName>
</protein>
<dbReference type="RefSeq" id="XP_022285174.1">
    <property type="nucleotide sequence ID" value="XM_022429762.1"/>
</dbReference>
<dbReference type="Proteomes" id="UP000078397">
    <property type="component" value="Unassembled WGS sequence"/>
</dbReference>
<dbReference type="GeneID" id="33936972"/>
<dbReference type="AlphaFoldDB" id="A0A219APJ3"/>
<evidence type="ECO:0000313" key="2">
    <source>
        <dbReference type="Proteomes" id="UP000078397"/>
    </source>
</evidence>
<evidence type="ECO:0000313" key="1">
    <source>
        <dbReference type="EMBL" id="OWT42693.1"/>
    </source>
</evidence>
<keyword evidence="2" id="KW-1185">Reference proteome</keyword>
<sequence>MMSKEALKKGFSLPAGICFLEGPSQFVPAVLGARCSGWPFLYLCCLLSPVITSITAECKEPWSRCWCQPCRRNVSEVCFDERGIGDGNLDAVVSITVALILICPHPAIFCAVPQVSVQQETAYRCCYFLETCNWTLRCPSHKIQDQEYFIYVAIVGIIFLRAGFPHSAALKVPFDCQAARCGHGGIHVWRHGPVDPGMDHDTWRWQDSSPYIGARSW</sequence>
<gene>
    <name evidence="1" type="ORF">VFPPC_18106</name>
</gene>
<dbReference type="EMBL" id="LSBJ02000007">
    <property type="protein sequence ID" value="OWT42693.1"/>
    <property type="molecule type" value="Genomic_DNA"/>
</dbReference>
<dbReference type="KEGG" id="pchm:VFPPC_18106"/>
<reference evidence="1 2" key="1">
    <citation type="journal article" date="2016" name="PLoS Pathog.">
        <title>Biosynthesis of antibiotic leucinostatins in bio-control fungus Purpureocillium lilacinum and their inhibition on phytophthora revealed by genome mining.</title>
        <authorList>
            <person name="Wang G."/>
            <person name="Liu Z."/>
            <person name="Lin R."/>
            <person name="Li E."/>
            <person name="Mao Z."/>
            <person name="Ling J."/>
            <person name="Yang Y."/>
            <person name="Yin W.B."/>
            <person name="Xie B."/>
        </authorList>
    </citation>
    <scope>NUCLEOTIDE SEQUENCE [LARGE SCALE GENOMIC DNA]</scope>
    <source>
        <strain evidence="1">170</strain>
    </source>
</reference>
<comment type="caution">
    <text evidence="1">The sequence shown here is derived from an EMBL/GenBank/DDBJ whole genome shotgun (WGS) entry which is preliminary data.</text>
</comment>
<proteinExistence type="predicted"/>
<accession>A0A219APJ3</accession>
<organism evidence="1 2">
    <name type="scientific">Pochonia chlamydosporia 170</name>
    <dbReference type="NCBI Taxonomy" id="1380566"/>
    <lineage>
        <taxon>Eukaryota</taxon>
        <taxon>Fungi</taxon>
        <taxon>Dikarya</taxon>
        <taxon>Ascomycota</taxon>
        <taxon>Pezizomycotina</taxon>
        <taxon>Sordariomycetes</taxon>
        <taxon>Hypocreomycetidae</taxon>
        <taxon>Hypocreales</taxon>
        <taxon>Clavicipitaceae</taxon>
        <taxon>Pochonia</taxon>
    </lineage>
</organism>